<dbReference type="PANTHER" id="PTHR23024:SF458">
    <property type="entry name" value="ALPHA_BETA HYDROLASE FOLD-3 DOMAIN-CONTAINING PROTEIN"/>
    <property type="match status" value="1"/>
</dbReference>
<dbReference type="InterPro" id="IPR013094">
    <property type="entry name" value="AB_hydrolase_3"/>
</dbReference>
<feature type="domain" description="Alpha/beta hydrolase fold-3" evidence="3">
    <location>
        <begin position="84"/>
        <end position="308"/>
    </location>
</feature>
<dbReference type="OrthoDB" id="408631at2759"/>
<dbReference type="GO" id="GO:0016787">
    <property type="term" value="F:hydrolase activity"/>
    <property type="evidence" value="ECO:0007669"/>
    <property type="project" value="InterPro"/>
</dbReference>
<accession>A0A5C7H7F3</accession>
<evidence type="ECO:0000256" key="2">
    <source>
        <dbReference type="PROSITE-ProRule" id="PRU10038"/>
    </source>
</evidence>
<dbReference type="Proteomes" id="UP000323000">
    <property type="component" value="Chromosome 10"/>
</dbReference>
<dbReference type="InterPro" id="IPR033140">
    <property type="entry name" value="Lipase_GDXG_put_SER_AS"/>
</dbReference>
<evidence type="ECO:0000313" key="5">
    <source>
        <dbReference type="Proteomes" id="UP000323000"/>
    </source>
</evidence>
<comment type="similarity">
    <text evidence="1">Belongs to the 'GDXG' lipolytic enzyme family.</text>
</comment>
<comment type="caution">
    <text evidence="4">The sequence shown here is derived from an EMBL/GenBank/DDBJ whole genome shotgun (WGS) entry which is preliminary data.</text>
</comment>
<reference evidence="5" key="1">
    <citation type="journal article" date="2019" name="Gigascience">
        <title>De novo genome assembly of the endangered Acer yangbiense, a plant species with extremely small populations endemic to Yunnan Province, China.</title>
        <authorList>
            <person name="Yang J."/>
            <person name="Wariss H.M."/>
            <person name="Tao L."/>
            <person name="Zhang R."/>
            <person name="Yun Q."/>
            <person name="Hollingsworth P."/>
            <person name="Dao Z."/>
            <person name="Luo G."/>
            <person name="Guo H."/>
            <person name="Ma Y."/>
            <person name="Sun W."/>
        </authorList>
    </citation>
    <scope>NUCLEOTIDE SEQUENCE [LARGE SCALE GENOMIC DNA]</scope>
    <source>
        <strain evidence="5">cv. Malutang</strain>
    </source>
</reference>
<dbReference type="PROSITE" id="PS01174">
    <property type="entry name" value="LIPASE_GDXG_SER"/>
    <property type="match status" value="1"/>
</dbReference>
<feature type="active site" evidence="2">
    <location>
        <position position="176"/>
    </location>
</feature>
<gene>
    <name evidence="4" type="ORF">EZV62_021541</name>
</gene>
<evidence type="ECO:0000259" key="3">
    <source>
        <dbReference type="Pfam" id="PF07859"/>
    </source>
</evidence>
<dbReference type="AlphaFoldDB" id="A0A5C7H7F3"/>
<organism evidence="4 5">
    <name type="scientific">Acer yangbiense</name>
    <dbReference type="NCBI Taxonomy" id="1000413"/>
    <lineage>
        <taxon>Eukaryota</taxon>
        <taxon>Viridiplantae</taxon>
        <taxon>Streptophyta</taxon>
        <taxon>Embryophyta</taxon>
        <taxon>Tracheophyta</taxon>
        <taxon>Spermatophyta</taxon>
        <taxon>Magnoliopsida</taxon>
        <taxon>eudicotyledons</taxon>
        <taxon>Gunneridae</taxon>
        <taxon>Pentapetalae</taxon>
        <taxon>rosids</taxon>
        <taxon>malvids</taxon>
        <taxon>Sapindales</taxon>
        <taxon>Sapindaceae</taxon>
        <taxon>Hippocastanoideae</taxon>
        <taxon>Acereae</taxon>
        <taxon>Acer</taxon>
    </lineage>
</organism>
<proteinExistence type="inferred from homology"/>
<evidence type="ECO:0000313" key="4">
    <source>
        <dbReference type="EMBL" id="TXG52372.1"/>
    </source>
</evidence>
<keyword evidence="5" id="KW-1185">Reference proteome</keyword>
<dbReference type="InterPro" id="IPR050466">
    <property type="entry name" value="Carboxylest/Gibb_receptor"/>
</dbReference>
<evidence type="ECO:0000256" key="1">
    <source>
        <dbReference type="ARBA" id="ARBA00010515"/>
    </source>
</evidence>
<protein>
    <recommendedName>
        <fullName evidence="3">Alpha/beta hydrolase fold-3 domain-containing protein</fullName>
    </recommendedName>
</protein>
<sequence length="336" mass="36896">MESTKQEIDYEFLPMLRVYKDGHVERLMDTDFVPAVSNDPITGVSSKDITIIQEPNNINISTRLYLPKLTTTTTTTTTQKFPLLVYFHGGAFCVSSPFISKYHNCINALVAEANVVVVSVNYRKAPEHLIPAAYEDSWAALQWIASHSSNNGCGGGPESWLNHHADFERVFLAGDSAGANIAHNIAMVAGSGDSGLNVEILGIALVHPYFWGSDPIGSEALNPGSALASRLWPFICPSNPDNDDPRVNPVVAGGPSLVGLRCKRALVCVAENDLLKDRGWVYYSTLSRCGWMGVVEIFETDGEDHAFHLYDLQSKKAKDLIRRLAAFFNRDMPPLP</sequence>
<dbReference type="SUPFAM" id="SSF53474">
    <property type="entry name" value="alpha/beta-Hydrolases"/>
    <property type="match status" value="1"/>
</dbReference>
<dbReference type="Pfam" id="PF07859">
    <property type="entry name" value="Abhydrolase_3"/>
    <property type="match status" value="1"/>
</dbReference>
<dbReference type="InterPro" id="IPR029058">
    <property type="entry name" value="AB_hydrolase_fold"/>
</dbReference>
<dbReference type="EMBL" id="VAHF01000010">
    <property type="protein sequence ID" value="TXG52372.1"/>
    <property type="molecule type" value="Genomic_DNA"/>
</dbReference>
<name>A0A5C7H7F3_9ROSI</name>
<dbReference type="PANTHER" id="PTHR23024">
    <property type="entry name" value="ARYLACETAMIDE DEACETYLASE"/>
    <property type="match status" value="1"/>
</dbReference>
<dbReference type="Gene3D" id="3.40.50.1820">
    <property type="entry name" value="alpha/beta hydrolase"/>
    <property type="match status" value="1"/>
</dbReference>